<feature type="domain" description="Acyltransferase 3" evidence="2">
    <location>
        <begin position="28"/>
        <end position="349"/>
    </location>
</feature>
<feature type="transmembrane region" description="Helical" evidence="1">
    <location>
        <begin position="165"/>
        <end position="182"/>
    </location>
</feature>
<protein>
    <submittedName>
        <fullName evidence="3">Unannotated protein</fullName>
    </submittedName>
</protein>
<feature type="transmembrane region" description="Helical" evidence="1">
    <location>
        <begin position="188"/>
        <end position="205"/>
    </location>
</feature>
<feature type="transmembrane region" description="Helical" evidence="1">
    <location>
        <begin position="101"/>
        <end position="125"/>
    </location>
</feature>
<name>A0A6J7NRZ3_9ZZZZ</name>
<dbReference type="EMBL" id="CAFBOM010000226">
    <property type="protein sequence ID" value="CAB4995886.1"/>
    <property type="molecule type" value="Genomic_DNA"/>
</dbReference>
<dbReference type="InterPro" id="IPR002656">
    <property type="entry name" value="Acyl_transf_3_dom"/>
</dbReference>
<feature type="transmembrane region" description="Helical" evidence="1">
    <location>
        <begin position="329"/>
        <end position="349"/>
    </location>
</feature>
<feature type="transmembrane region" description="Helical" evidence="1">
    <location>
        <begin position="30"/>
        <end position="48"/>
    </location>
</feature>
<feature type="transmembrane region" description="Helical" evidence="1">
    <location>
        <begin position="415"/>
        <end position="433"/>
    </location>
</feature>
<keyword evidence="1" id="KW-0472">Membrane</keyword>
<gene>
    <name evidence="3" type="ORF">UFOPK3957_01280</name>
</gene>
<feature type="transmembrane region" description="Helical" evidence="1">
    <location>
        <begin position="383"/>
        <end position="409"/>
    </location>
</feature>
<evidence type="ECO:0000313" key="3">
    <source>
        <dbReference type="EMBL" id="CAB4995886.1"/>
    </source>
</evidence>
<feature type="transmembrane region" description="Helical" evidence="1">
    <location>
        <begin position="60"/>
        <end position="80"/>
    </location>
</feature>
<organism evidence="3">
    <name type="scientific">freshwater metagenome</name>
    <dbReference type="NCBI Taxonomy" id="449393"/>
    <lineage>
        <taxon>unclassified sequences</taxon>
        <taxon>metagenomes</taxon>
        <taxon>ecological metagenomes</taxon>
    </lineage>
</organism>
<reference evidence="3" key="1">
    <citation type="submission" date="2020-05" db="EMBL/GenBank/DDBJ databases">
        <authorList>
            <person name="Chiriac C."/>
            <person name="Salcher M."/>
            <person name="Ghai R."/>
            <person name="Kavagutti S V."/>
        </authorList>
    </citation>
    <scope>NUCLEOTIDE SEQUENCE</scope>
</reference>
<evidence type="ECO:0000259" key="2">
    <source>
        <dbReference type="Pfam" id="PF01757"/>
    </source>
</evidence>
<keyword evidence="1" id="KW-0812">Transmembrane</keyword>
<dbReference type="Pfam" id="PF01757">
    <property type="entry name" value="Acyl_transf_3"/>
    <property type="match status" value="1"/>
</dbReference>
<feature type="transmembrane region" description="Helical" evidence="1">
    <location>
        <begin position="258"/>
        <end position="279"/>
    </location>
</feature>
<feature type="transmembrane region" description="Helical" evidence="1">
    <location>
        <begin position="300"/>
        <end position="323"/>
    </location>
</feature>
<sequence>MHRASLSDMSSLSTRVLAASAGRDRVSDGVKALALALVILGHGLAWTITPDGSAVNTLEAAPWLFPLTWLLQILPLFFLVAGERIASLAARPTTDGLQRRAVRLVTPTIPLLLVTLLAAAVIPSFAGEAVASGAGVIPVQLLWFLGIYLAAIAMSPLLARLRKPWHFGVMLLAIAAVDLLRVHVWEPAGWANLLLAWLFFVALGMHLPRLRLVPRRLLAVGLMIALAAAVGLVIAGPYSAALISTDALPGISNLAPPTMVLVLAGIAQVMVLLLAWPGLSRLLARDRVWVPVALFSSRAMGMYLLHMLLLALCVGVVMAAGLRPIALSLGWWALHALVLAIIVGLAWVLTPALMKSGSGSAALVARLIPGGAAAKLRGGPVSLWLALTALAGLCLLMISESGLAAALHVRPVLGIPYLPVAAVVILMLVAALASKPARHDIRDGF</sequence>
<accession>A0A6J7NRZ3</accession>
<feature type="transmembrane region" description="Helical" evidence="1">
    <location>
        <begin position="217"/>
        <end position="238"/>
    </location>
</feature>
<proteinExistence type="predicted"/>
<dbReference type="AlphaFoldDB" id="A0A6J7NRZ3"/>
<keyword evidence="1" id="KW-1133">Transmembrane helix</keyword>
<dbReference type="GO" id="GO:0016747">
    <property type="term" value="F:acyltransferase activity, transferring groups other than amino-acyl groups"/>
    <property type="evidence" value="ECO:0007669"/>
    <property type="project" value="InterPro"/>
</dbReference>
<evidence type="ECO:0000256" key="1">
    <source>
        <dbReference type="SAM" id="Phobius"/>
    </source>
</evidence>
<feature type="transmembrane region" description="Helical" evidence="1">
    <location>
        <begin position="137"/>
        <end position="158"/>
    </location>
</feature>